<evidence type="ECO:0000256" key="2">
    <source>
        <dbReference type="SAM" id="Phobius"/>
    </source>
</evidence>
<evidence type="ECO:0000313" key="4">
    <source>
        <dbReference type="EMBL" id="OIS99891.1"/>
    </source>
</evidence>
<dbReference type="STRING" id="49451.A0A1J6I5Z0"/>
<dbReference type="OrthoDB" id="1685070at2759"/>
<dbReference type="PANTHER" id="PTHR33098:SF86">
    <property type="entry name" value="DUF4408 DOMAIN-CONTAINING PROTEIN"/>
    <property type="match status" value="1"/>
</dbReference>
<keyword evidence="2" id="KW-0812">Transmembrane</keyword>
<name>A0A1J6I5Z0_NICAT</name>
<dbReference type="Pfam" id="PF05553">
    <property type="entry name" value="DUF761"/>
    <property type="match status" value="1"/>
</dbReference>
<evidence type="ECO:0000313" key="5">
    <source>
        <dbReference type="Proteomes" id="UP000187609"/>
    </source>
</evidence>
<sequence>MIESLSSWFTPTVLFCVLNLMIGIILISSSFKNDKKQQQQQYAEDNNLPQLPRTPSLLQRVRSVNYFSFVPEPFNSPLNTPHFADDSSPRFGYSPSFLQRVRSINFSFSPRSEKPSPFPSLDQYAAGPADENEPQKVETVTVTEEEEEEEEDLQCHVMRSKSTTCAETTLMKKLASEEILAAVLKEEEEEVVVRQRPATVREKKQGMKKSFGRDDEATVDRKADDFISKFREQLKMQRIDSIQRYKEMLNRGVSI</sequence>
<dbReference type="KEGG" id="nau:109230384"/>
<organism evidence="4 5">
    <name type="scientific">Nicotiana attenuata</name>
    <name type="common">Coyote tobacco</name>
    <dbReference type="NCBI Taxonomy" id="49451"/>
    <lineage>
        <taxon>Eukaryota</taxon>
        <taxon>Viridiplantae</taxon>
        <taxon>Streptophyta</taxon>
        <taxon>Embryophyta</taxon>
        <taxon>Tracheophyta</taxon>
        <taxon>Spermatophyta</taxon>
        <taxon>Magnoliopsida</taxon>
        <taxon>eudicotyledons</taxon>
        <taxon>Gunneridae</taxon>
        <taxon>Pentapetalae</taxon>
        <taxon>asterids</taxon>
        <taxon>lamiids</taxon>
        <taxon>Solanales</taxon>
        <taxon>Solanaceae</taxon>
        <taxon>Nicotianoideae</taxon>
        <taxon>Nicotianeae</taxon>
        <taxon>Nicotiana</taxon>
    </lineage>
</organism>
<feature type="transmembrane region" description="Helical" evidence="2">
    <location>
        <begin position="12"/>
        <end position="31"/>
    </location>
</feature>
<keyword evidence="5" id="KW-1185">Reference proteome</keyword>
<protein>
    <recommendedName>
        <fullName evidence="3">DUF4408 domain-containing protein</fullName>
    </recommendedName>
</protein>
<feature type="domain" description="DUF4408" evidence="3">
    <location>
        <begin position="3"/>
        <end position="31"/>
    </location>
</feature>
<reference evidence="4" key="1">
    <citation type="submission" date="2016-11" db="EMBL/GenBank/DDBJ databases">
        <title>The genome of Nicotiana attenuata.</title>
        <authorList>
            <person name="Xu S."/>
            <person name="Brockmoeller T."/>
            <person name="Gaquerel E."/>
            <person name="Navarro A."/>
            <person name="Kuhl H."/>
            <person name="Gase K."/>
            <person name="Ling Z."/>
            <person name="Zhou W."/>
            <person name="Kreitzer C."/>
            <person name="Stanke M."/>
            <person name="Tang H."/>
            <person name="Lyons E."/>
            <person name="Pandey P."/>
            <person name="Pandey S.P."/>
            <person name="Timmermann B."/>
            <person name="Baldwin I.T."/>
        </authorList>
    </citation>
    <scope>NUCLEOTIDE SEQUENCE [LARGE SCALE GENOMIC DNA]</scope>
    <source>
        <strain evidence="4">UT</strain>
    </source>
</reference>
<dbReference type="Proteomes" id="UP000187609">
    <property type="component" value="Unassembled WGS sequence"/>
</dbReference>
<comment type="caution">
    <text evidence="4">The sequence shown here is derived from an EMBL/GenBank/DDBJ whole genome shotgun (WGS) entry which is preliminary data.</text>
</comment>
<dbReference type="OMA" id="EQKPHEI"/>
<accession>A0A1J6I5Z0</accession>
<dbReference type="Gramene" id="OIS99891">
    <property type="protein sequence ID" value="OIS99891"/>
    <property type="gene ID" value="A4A49_04068"/>
</dbReference>
<dbReference type="Pfam" id="PF14364">
    <property type="entry name" value="DUF4408"/>
    <property type="match status" value="1"/>
</dbReference>
<dbReference type="InterPro" id="IPR025520">
    <property type="entry name" value="DUF4408"/>
</dbReference>
<proteinExistence type="predicted"/>
<keyword evidence="2" id="KW-0472">Membrane</keyword>
<gene>
    <name evidence="4" type="ORF">A4A49_04068</name>
</gene>
<dbReference type="AlphaFoldDB" id="A0A1J6I5Z0"/>
<evidence type="ECO:0000259" key="3">
    <source>
        <dbReference type="Pfam" id="PF14364"/>
    </source>
</evidence>
<dbReference type="PANTHER" id="PTHR33098">
    <property type="entry name" value="COTTON FIBER (DUF761)"/>
    <property type="match status" value="1"/>
</dbReference>
<keyword evidence="2" id="KW-1133">Transmembrane helix</keyword>
<feature type="region of interest" description="Disordered" evidence="1">
    <location>
        <begin position="109"/>
        <end position="138"/>
    </location>
</feature>
<dbReference type="EMBL" id="MJEQ01037189">
    <property type="protein sequence ID" value="OIS99891.1"/>
    <property type="molecule type" value="Genomic_DNA"/>
</dbReference>
<evidence type="ECO:0000256" key="1">
    <source>
        <dbReference type="SAM" id="MobiDB-lite"/>
    </source>
</evidence>
<dbReference type="InterPro" id="IPR008480">
    <property type="entry name" value="DUF761_pln"/>
</dbReference>